<comment type="subcellular location">
    <subcellularLocation>
        <location evidence="1">Nucleus</location>
    </subcellularLocation>
</comment>
<comment type="similarity">
    <text evidence="6">Belongs to the CTF8 family.</text>
</comment>
<dbReference type="OrthoDB" id="121932at2759"/>
<evidence type="ECO:0000256" key="1">
    <source>
        <dbReference type="ARBA" id="ARBA00004123"/>
    </source>
</evidence>
<evidence type="ECO:0000256" key="6">
    <source>
        <dbReference type="ARBA" id="ARBA00038447"/>
    </source>
</evidence>
<evidence type="ECO:0000313" key="8">
    <source>
        <dbReference type="Proteomes" id="UP000605846"/>
    </source>
</evidence>
<keyword evidence="5" id="KW-0131">Cell cycle</keyword>
<keyword evidence="3" id="KW-0238">DNA-binding</keyword>
<evidence type="ECO:0000313" key="7">
    <source>
        <dbReference type="EMBL" id="KAF7727366.1"/>
    </source>
</evidence>
<protein>
    <submittedName>
        <fullName evidence="7">Chromosome transmission fidelity protein 8</fullName>
    </submittedName>
</protein>
<comment type="caution">
    <text evidence="7">The sequence shown here is derived from an EMBL/GenBank/DDBJ whole genome shotgun (WGS) entry which is preliminary data.</text>
</comment>
<keyword evidence="2" id="KW-0235">DNA replication</keyword>
<dbReference type="GO" id="GO:0007064">
    <property type="term" value="P:mitotic sister chromatid cohesion"/>
    <property type="evidence" value="ECO:0007669"/>
    <property type="project" value="InterPro"/>
</dbReference>
<dbReference type="AlphaFoldDB" id="A0A8H7BRN1"/>
<dbReference type="PANTHER" id="PTHR28605:SF1">
    <property type="entry name" value="CHROMOSOME TRANSMISSION FIDELITY FACTOR 8"/>
    <property type="match status" value="1"/>
</dbReference>
<proteinExistence type="inferred from homology"/>
<dbReference type="GO" id="GO:0031390">
    <property type="term" value="C:Ctf18 RFC-like complex"/>
    <property type="evidence" value="ECO:0007669"/>
    <property type="project" value="InterPro"/>
</dbReference>
<gene>
    <name evidence="7" type="primary">CHTF8</name>
    <name evidence="7" type="ORF">EC973_007609</name>
</gene>
<dbReference type="PANTHER" id="PTHR28605">
    <property type="entry name" value="CTF8, CHROMOSOME TRANSMISSION FIDELITY FACTOR 8 HOMOLOG (S. CEREVISIAE)"/>
    <property type="match status" value="1"/>
</dbReference>
<name>A0A8H7BRN1_9FUNG</name>
<keyword evidence="4" id="KW-0539">Nucleus</keyword>
<accession>A0A8H7BRN1</accession>
<dbReference type="EMBL" id="JABAYA010000058">
    <property type="protein sequence ID" value="KAF7727366.1"/>
    <property type="molecule type" value="Genomic_DNA"/>
</dbReference>
<sequence>MAQAVIWPLTTSENRKELVILDFQGSLLADDPDVRGSPIGQITFDKASATLIVGHHRLQGKKVALSKPFAVIQKREEVDRMDTDEEGIHPVVDYDVVTILREKYIFTQRPGLIVQESLRGLTKLG</sequence>
<dbReference type="InterPro" id="IPR018607">
    <property type="entry name" value="Ctf8"/>
</dbReference>
<evidence type="ECO:0000256" key="5">
    <source>
        <dbReference type="ARBA" id="ARBA00023306"/>
    </source>
</evidence>
<evidence type="ECO:0000256" key="2">
    <source>
        <dbReference type="ARBA" id="ARBA00022705"/>
    </source>
</evidence>
<organism evidence="7 8">
    <name type="scientific">Apophysomyces ossiformis</name>
    <dbReference type="NCBI Taxonomy" id="679940"/>
    <lineage>
        <taxon>Eukaryota</taxon>
        <taxon>Fungi</taxon>
        <taxon>Fungi incertae sedis</taxon>
        <taxon>Mucoromycota</taxon>
        <taxon>Mucoromycotina</taxon>
        <taxon>Mucoromycetes</taxon>
        <taxon>Mucorales</taxon>
        <taxon>Mucorineae</taxon>
        <taxon>Mucoraceae</taxon>
        <taxon>Apophysomyces</taxon>
    </lineage>
</organism>
<keyword evidence="8" id="KW-1185">Reference proteome</keyword>
<reference evidence="7" key="1">
    <citation type="submission" date="2020-01" db="EMBL/GenBank/DDBJ databases">
        <title>Genome Sequencing of Three Apophysomyces-Like Fungal Strains Confirms a Novel Fungal Genus in the Mucoromycota with divergent Burkholderia-like Endosymbiotic Bacteria.</title>
        <authorList>
            <person name="Stajich J.E."/>
            <person name="Macias A.M."/>
            <person name="Carter-House D."/>
            <person name="Lovett B."/>
            <person name="Kasson L.R."/>
            <person name="Berry K."/>
            <person name="Grigoriev I."/>
            <person name="Chang Y."/>
            <person name="Spatafora J."/>
            <person name="Kasson M.T."/>
        </authorList>
    </citation>
    <scope>NUCLEOTIDE SEQUENCE</scope>
    <source>
        <strain evidence="7">NRRL A-21654</strain>
    </source>
</reference>
<evidence type="ECO:0000256" key="4">
    <source>
        <dbReference type="ARBA" id="ARBA00023242"/>
    </source>
</evidence>
<dbReference type="GO" id="GO:0006260">
    <property type="term" value="P:DNA replication"/>
    <property type="evidence" value="ECO:0007669"/>
    <property type="project" value="UniProtKB-KW"/>
</dbReference>
<dbReference type="GO" id="GO:0003677">
    <property type="term" value="F:DNA binding"/>
    <property type="evidence" value="ECO:0007669"/>
    <property type="project" value="UniProtKB-KW"/>
</dbReference>
<dbReference type="Proteomes" id="UP000605846">
    <property type="component" value="Unassembled WGS sequence"/>
</dbReference>
<evidence type="ECO:0000256" key="3">
    <source>
        <dbReference type="ARBA" id="ARBA00023125"/>
    </source>
</evidence>
<dbReference type="Pfam" id="PF09696">
    <property type="entry name" value="Ctf8"/>
    <property type="match status" value="1"/>
</dbReference>